<dbReference type="InterPro" id="IPR005225">
    <property type="entry name" value="Small_GTP-bd"/>
</dbReference>
<evidence type="ECO:0000313" key="4">
    <source>
        <dbReference type="Proteomes" id="UP001176521"/>
    </source>
</evidence>
<comment type="caution">
    <text evidence="3">The sequence shown here is derived from an EMBL/GenBank/DDBJ whole genome shotgun (WGS) entry which is preliminary data.</text>
</comment>
<feature type="region of interest" description="Disordered" evidence="2">
    <location>
        <begin position="227"/>
        <end position="280"/>
    </location>
</feature>
<gene>
    <name evidence="3" type="ORF">OC842_006152</name>
</gene>
<keyword evidence="4" id="KW-1185">Reference proteome</keyword>
<dbReference type="AlphaFoldDB" id="A0AAN6G623"/>
<comment type="similarity">
    <text evidence="1">Belongs to the small GTPase superfamily. Rab family.</text>
</comment>
<dbReference type="EMBL" id="JAPDMQ010000515">
    <property type="protein sequence ID" value="KAK0523426.1"/>
    <property type="molecule type" value="Genomic_DNA"/>
</dbReference>
<dbReference type="InterPro" id="IPR027417">
    <property type="entry name" value="P-loop_NTPase"/>
</dbReference>
<sequence>MSADWTFLTKFIIVGEQSVGKSAILIRLTEQRFLHNTEATIGVEFGSHLLTLDNGDRIKIQVWDTAGSEAFRSITRSYYRGAAGALLVFSLVHRPSFLHVQEWLNDVREHAEESVSIVLVGNMADLAEQPLAAEEAEETQENGSGNGEAPAAASGSRSAASQKQKKTRQVTREEAEAFAKKEGLIYVETSAKTGQNVEEAFSRAAREVHRKFLAAQAANAQDGATASSSISGAARPAGSSGSGGAAGFLRTRNGPGRGGGGDAGPAGSGDTGRQSGIDLGAVSGSAKNGCCLIQ</sequence>
<dbReference type="Proteomes" id="UP001176521">
    <property type="component" value="Unassembled WGS sequence"/>
</dbReference>
<feature type="compositionally biased region" description="Gly residues" evidence="2">
    <location>
        <begin position="255"/>
        <end position="270"/>
    </location>
</feature>
<dbReference type="SMART" id="SM00173">
    <property type="entry name" value="RAS"/>
    <property type="match status" value="1"/>
</dbReference>
<feature type="compositionally biased region" description="Low complexity" evidence="2">
    <location>
        <begin position="149"/>
        <end position="161"/>
    </location>
</feature>
<dbReference type="InterPro" id="IPR050209">
    <property type="entry name" value="Rab_GTPases_membrane_traffic"/>
</dbReference>
<dbReference type="SMART" id="SM00174">
    <property type="entry name" value="RHO"/>
    <property type="match status" value="1"/>
</dbReference>
<dbReference type="PROSITE" id="PS51421">
    <property type="entry name" value="RAS"/>
    <property type="match status" value="1"/>
</dbReference>
<proteinExistence type="inferred from homology"/>
<dbReference type="FunFam" id="3.40.50.300:FF:001447">
    <property type="entry name" value="Ras-related protein Rab-1B"/>
    <property type="match status" value="1"/>
</dbReference>
<dbReference type="SMART" id="SM00175">
    <property type="entry name" value="RAB"/>
    <property type="match status" value="1"/>
</dbReference>
<dbReference type="PANTHER" id="PTHR47979">
    <property type="entry name" value="DRAB11-RELATED"/>
    <property type="match status" value="1"/>
</dbReference>
<dbReference type="Pfam" id="PF00071">
    <property type="entry name" value="Ras"/>
    <property type="match status" value="1"/>
</dbReference>
<feature type="compositionally biased region" description="Low complexity" evidence="2">
    <location>
        <begin position="227"/>
        <end position="239"/>
    </location>
</feature>
<dbReference type="GO" id="GO:0003924">
    <property type="term" value="F:GTPase activity"/>
    <property type="evidence" value="ECO:0007669"/>
    <property type="project" value="InterPro"/>
</dbReference>
<dbReference type="CDD" id="cd00154">
    <property type="entry name" value="Rab"/>
    <property type="match status" value="1"/>
</dbReference>
<reference evidence="3" key="1">
    <citation type="journal article" date="2023" name="PhytoFront">
        <title>Draft Genome Resources of Seven Strains of Tilletia horrida, Causal Agent of Kernel Smut of Rice.</title>
        <authorList>
            <person name="Khanal S."/>
            <person name="Antony Babu S."/>
            <person name="Zhou X.G."/>
        </authorList>
    </citation>
    <scope>NUCLEOTIDE SEQUENCE</scope>
    <source>
        <strain evidence="3">TX3</strain>
    </source>
</reference>
<feature type="region of interest" description="Disordered" evidence="2">
    <location>
        <begin position="133"/>
        <end position="174"/>
    </location>
</feature>
<dbReference type="SUPFAM" id="SSF52540">
    <property type="entry name" value="P-loop containing nucleoside triphosphate hydrolases"/>
    <property type="match status" value="1"/>
</dbReference>
<organism evidence="3 4">
    <name type="scientific">Tilletia horrida</name>
    <dbReference type="NCBI Taxonomy" id="155126"/>
    <lineage>
        <taxon>Eukaryota</taxon>
        <taxon>Fungi</taxon>
        <taxon>Dikarya</taxon>
        <taxon>Basidiomycota</taxon>
        <taxon>Ustilaginomycotina</taxon>
        <taxon>Exobasidiomycetes</taxon>
        <taxon>Tilletiales</taxon>
        <taxon>Tilletiaceae</taxon>
        <taxon>Tilletia</taxon>
    </lineage>
</organism>
<dbReference type="PRINTS" id="PR00449">
    <property type="entry name" value="RASTRNSFRMNG"/>
</dbReference>
<dbReference type="InterPro" id="IPR001806">
    <property type="entry name" value="Small_GTPase"/>
</dbReference>
<evidence type="ECO:0000256" key="1">
    <source>
        <dbReference type="ARBA" id="ARBA00006270"/>
    </source>
</evidence>
<name>A0AAN6G623_9BASI</name>
<dbReference type="SMART" id="SM00176">
    <property type="entry name" value="RAN"/>
    <property type="match status" value="1"/>
</dbReference>
<dbReference type="Gene3D" id="3.40.50.300">
    <property type="entry name" value="P-loop containing nucleotide triphosphate hydrolases"/>
    <property type="match status" value="1"/>
</dbReference>
<dbReference type="PROSITE" id="PS51419">
    <property type="entry name" value="RAB"/>
    <property type="match status" value="1"/>
</dbReference>
<dbReference type="PROSITE" id="PS51420">
    <property type="entry name" value="RHO"/>
    <property type="match status" value="1"/>
</dbReference>
<accession>A0AAN6G623</accession>
<evidence type="ECO:0000313" key="3">
    <source>
        <dbReference type="EMBL" id="KAK0523426.1"/>
    </source>
</evidence>
<protein>
    <submittedName>
        <fullName evidence="3">Uncharacterized protein</fullName>
    </submittedName>
</protein>
<dbReference type="NCBIfam" id="TIGR00231">
    <property type="entry name" value="small_GTP"/>
    <property type="match status" value="1"/>
</dbReference>
<evidence type="ECO:0000256" key="2">
    <source>
        <dbReference type="SAM" id="MobiDB-lite"/>
    </source>
</evidence>
<dbReference type="GO" id="GO:0005525">
    <property type="term" value="F:GTP binding"/>
    <property type="evidence" value="ECO:0007669"/>
    <property type="project" value="InterPro"/>
</dbReference>